<feature type="transmembrane region" description="Helical" evidence="6">
    <location>
        <begin position="157"/>
        <end position="179"/>
    </location>
</feature>
<feature type="compositionally biased region" description="Polar residues" evidence="5">
    <location>
        <begin position="32"/>
        <end position="48"/>
    </location>
</feature>
<comment type="subcellular location">
    <subcellularLocation>
        <location evidence="1">Membrane</location>
        <topology evidence="1">Multi-pass membrane protein</topology>
    </subcellularLocation>
</comment>
<feature type="transmembrane region" description="Helical" evidence="6">
    <location>
        <begin position="788"/>
        <end position="807"/>
    </location>
</feature>
<feature type="transmembrane region" description="Helical" evidence="6">
    <location>
        <begin position="234"/>
        <end position="254"/>
    </location>
</feature>
<feature type="transmembrane region" description="Helical" evidence="6">
    <location>
        <begin position="717"/>
        <end position="737"/>
    </location>
</feature>
<dbReference type="InterPro" id="IPR049453">
    <property type="entry name" value="Memb_transporter_dom"/>
</dbReference>
<evidence type="ECO:0000256" key="2">
    <source>
        <dbReference type="ARBA" id="ARBA00022692"/>
    </source>
</evidence>
<feature type="transmembrane region" description="Helical" evidence="6">
    <location>
        <begin position="827"/>
        <end position="851"/>
    </location>
</feature>
<feature type="transmembrane region" description="Helical" evidence="6">
    <location>
        <begin position="688"/>
        <end position="705"/>
    </location>
</feature>
<feature type="transmembrane region" description="Helical" evidence="6">
    <location>
        <begin position="266"/>
        <end position="287"/>
    </location>
</feature>
<dbReference type="STRING" id="252740.A0A423VEA9"/>
<dbReference type="PANTHER" id="PTHR37994">
    <property type="entry name" value="ARAE_2_N DOMAIN-CONTAINING PROTEIN-RELATED"/>
    <property type="match status" value="1"/>
</dbReference>
<comment type="caution">
    <text evidence="9">The sequence shown here is derived from an EMBL/GenBank/DDBJ whole genome shotgun (WGS) entry which is preliminary data.</text>
</comment>
<dbReference type="GO" id="GO:0016020">
    <property type="term" value="C:membrane"/>
    <property type="evidence" value="ECO:0007669"/>
    <property type="project" value="UniProtKB-SubCell"/>
</dbReference>
<evidence type="ECO:0000256" key="6">
    <source>
        <dbReference type="SAM" id="Phobius"/>
    </source>
</evidence>
<name>A0A423VEA9_CYTCH</name>
<feature type="region of interest" description="Disordered" evidence="5">
    <location>
        <begin position="333"/>
        <end position="355"/>
    </location>
</feature>
<dbReference type="OrthoDB" id="2274698at2759"/>
<dbReference type="Pfam" id="PF10337">
    <property type="entry name" value="ArAE_2_N"/>
    <property type="match status" value="1"/>
</dbReference>
<feature type="transmembrane region" description="Helical" evidence="6">
    <location>
        <begin position="133"/>
        <end position="151"/>
    </location>
</feature>
<dbReference type="InterPro" id="IPR018823">
    <property type="entry name" value="ArAE_2_N"/>
</dbReference>
<dbReference type="PANTHER" id="PTHR37994:SF4">
    <property type="entry name" value="ER TRANSPORTER 6TM N-TERMINAL DOMAIN-CONTAINING PROTEIN-RELATED"/>
    <property type="match status" value="1"/>
</dbReference>
<sequence length="1209" mass="134156">MAVDPTTPSPPVQDGLNQEHSREEIPQEEENGSSPSQSLEPDQGSDNILRNAPTFKDDNAAEPEKQHATTAGAADAAEKPKAPSFVTKVTTKVTQKLGLNSILLKSMFKGSVAPIIALAIYQATSVMQHLKTLGYLVGIISVLSLAVMPRGKYFQTLILNCLSCGIGSAVGMLVTYTGVQARLNTSDLQEMAAYIATHGRAPYNSSQSAVCGVWLVFNIWFANCVRAMFPTFNIPVIIYSIVVNISCTFGPEFPTVATAESFMKRLVMAIYIGLAIGTAVSLFVFPISSRQVVMKQMTGVLGLFKRAISLEKEYLQGLEKEDMFTLEIIETSAGQSEPERKGGKKDKGPPLTREQKTALALRGTITATRELMGKIYGDIKFAKRDIAWGYLSANDYSELFNLIRNFIVPMTGIGTIMDIFQRVGRERGWDGSGEGEGGLFEEFKPYDKEQSQQIWNDIMKQLHEPFEILSDAIIQGIDHGGILLRMFPQPKEQKKAGAAADVEASGGQLRAGQVGFSQVINEKIVTFNNRKSEILRIWAKEKGLSSDGRPENWDKNSTRLFEKRRNDQAQLYVILYLEKLMQATGEAVQDFVAFAEAKVNEGTFSKKRFIYPNEHRLKKWFIGIFKSEDSSAEDSPDIMDRGLNVVYMGQGWMSKKDPEHLPPANSWERFGNGLRKFSRFFGSPESIFGFRVACATMTIGIIAFLEQTQQFFIKQRLVWAMIIVAIGMTQTSGQSIFGFMCRVGGTFVAMVNSFIIWYIVDERTPGVFVFLWLFTFVEYYFFFKYPQFIPAIIMCIVTQVLIMGYELQTRALGIAASESSGQPFYPLYELAPYRLATVVGGAFVAFFWTVFPSPFSDKNWLRKDLSATLYLLANYSGVIYTTMKGTLSGTLGDMEIPGTPAHKLFKIRRKMFGKLTLLLPSLQMHANFQKFEPNIGGKFPEEQYQEIILRSTRFVHISSHPFTRLEFNEMLTTHSMMNYMTLMSYILTWAPKGDLGDPDQEWMRVLNDVFEDVSPIHHQALSTLTLLSNALLSGQSLPPYMPLPKPHELTRNLFGLQMKQNHKAPRGFPASPVAPPSSSSSFSSTASSYDEAGQGSSAAAAAAGAGGLAPPQEAQDDHVPEAWSLLDARNMEQKGYTEFAVLQVCSTLIIGDLEGLIKTVGELVGTVDFSFRVEHDDSSVSDLGSVHRTGTWASRATGAGSDGRKGKRE</sequence>
<protein>
    <submittedName>
        <fullName evidence="9">Uncharacterized protein</fullName>
    </submittedName>
</protein>
<feature type="compositionally biased region" description="Low complexity" evidence="5">
    <location>
        <begin position="1076"/>
        <end position="1113"/>
    </location>
</feature>
<keyword evidence="10" id="KW-1185">Reference proteome</keyword>
<proteinExistence type="predicted"/>
<gene>
    <name evidence="9" type="ORF">VSDG_09095</name>
</gene>
<organism evidence="9 10">
    <name type="scientific">Cytospora chrysosperma</name>
    <name type="common">Cytospora canker fungus</name>
    <name type="synonym">Sphaeria chrysosperma</name>
    <dbReference type="NCBI Taxonomy" id="252740"/>
    <lineage>
        <taxon>Eukaryota</taxon>
        <taxon>Fungi</taxon>
        <taxon>Dikarya</taxon>
        <taxon>Ascomycota</taxon>
        <taxon>Pezizomycotina</taxon>
        <taxon>Sordariomycetes</taxon>
        <taxon>Sordariomycetidae</taxon>
        <taxon>Diaporthales</taxon>
        <taxon>Cytosporaceae</taxon>
        <taxon>Cytospora</taxon>
    </lineage>
</organism>
<keyword evidence="2 6" id="KW-0812">Transmembrane</keyword>
<evidence type="ECO:0000256" key="3">
    <source>
        <dbReference type="ARBA" id="ARBA00022989"/>
    </source>
</evidence>
<feature type="region of interest" description="Disordered" evidence="5">
    <location>
        <begin position="1"/>
        <end position="81"/>
    </location>
</feature>
<dbReference type="Pfam" id="PF13515">
    <property type="entry name" value="FUSC_2"/>
    <property type="match status" value="1"/>
</dbReference>
<feature type="compositionally biased region" description="Basic and acidic residues" evidence="5">
    <location>
        <begin position="337"/>
        <end position="355"/>
    </location>
</feature>
<evidence type="ECO:0000259" key="8">
    <source>
        <dbReference type="Pfam" id="PF13515"/>
    </source>
</evidence>
<evidence type="ECO:0000256" key="5">
    <source>
        <dbReference type="SAM" id="MobiDB-lite"/>
    </source>
</evidence>
<feature type="domain" description="Putative ER transporter 6TM N-terminal" evidence="7">
    <location>
        <begin position="99"/>
        <end position="423"/>
    </location>
</feature>
<feature type="compositionally biased region" description="Basic and acidic residues" evidence="5">
    <location>
        <begin position="55"/>
        <end position="67"/>
    </location>
</feature>
<keyword evidence="4 6" id="KW-0472">Membrane</keyword>
<feature type="region of interest" description="Disordered" evidence="5">
    <location>
        <begin position="1064"/>
        <end position="1117"/>
    </location>
</feature>
<evidence type="ECO:0000313" key="10">
    <source>
        <dbReference type="Proteomes" id="UP000284375"/>
    </source>
</evidence>
<dbReference type="EMBL" id="LJZO01000059">
    <property type="protein sequence ID" value="ROV89303.1"/>
    <property type="molecule type" value="Genomic_DNA"/>
</dbReference>
<dbReference type="AlphaFoldDB" id="A0A423VEA9"/>
<feature type="domain" description="Integral membrane bound transporter" evidence="8">
    <location>
        <begin position="711"/>
        <end position="848"/>
    </location>
</feature>
<evidence type="ECO:0000259" key="7">
    <source>
        <dbReference type="Pfam" id="PF10337"/>
    </source>
</evidence>
<dbReference type="Proteomes" id="UP000284375">
    <property type="component" value="Unassembled WGS sequence"/>
</dbReference>
<accession>A0A423VEA9</accession>
<evidence type="ECO:0000313" key="9">
    <source>
        <dbReference type="EMBL" id="ROV89303.1"/>
    </source>
</evidence>
<reference evidence="9 10" key="1">
    <citation type="submission" date="2015-09" db="EMBL/GenBank/DDBJ databases">
        <title>Host preference determinants of Valsa canker pathogens revealed by comparative genomics.</title>
        <authorList>
            <person name="Yin Z."/>
            <person name="Huang L."/>
        </authorList>
    </citation>
    <scope>NUCLEOTIDE SEQUENCE [LARGE SCALE GENOMIC DNA]</scope>
    <source>
        <strain evidence="9 10">YSFL</strain>
    </source>
</reference>
<evidence type="ECO:0000256" key="4">
    <source>
        <dbReference type="ARBA" id="ARBA00023136"/>
    </source>
</evidence>
<keyword evidence="3 6" id="KW-1133">Transmembrane helix</keyword>
<evidence type="ECO:0000256" key="1">
    <source>
        <dbReference type="ARBA" id="ARBA00004141"/>
    </source>
</evidence>
<feature type="transmembrane region" description="Helical" evidence="6">
    <location>
        <begin position="102"/>
        <end position="121"/>
    </location>
</feature>